<dbReference type="InterPro" id="IPR029063">
    <property type="entry name" value="SAM-dependent_MTases_sf"/>
</dbReference>
<keyword evidence="10" id="KW-1185">Reference proteome</keyword>
<dbReference type="GO" id="GO:0003886">
    <property type="term" value="F:DNA (cytosine-5-)-methyltransferase activity"/>
    <property type="evidence" value="ECO:0007669"/>
    <property type="project" value="UniProtKB-EC"/>
</dbReference>
<feature type="active site" evidence="7">
    <location>
        <position position="87"/>
    </location>
</feature>
<dbReference type="Proteomes" id="UP000825483">
    <property type="component" value="Unassembled WGS sequence"/>
</dbReference>
<dbReference type="Pfam" id="PF00145">
    <property type="entry name" value="DNA_methylase"/>
    <property type="match status" value="1"/>
</dbReference>
<evidence type="ECO:0000256" key="6">
    <source>
        <dbReference type="ARBA" id="ARBA00047422"/>
    </source>
</evidence>
<dbReference type="GO" id="GO:0032259">
    <property type="term" value="P:methylation"/>
    <property type="evidence" value="ECO:0007669"/>
    <property type="project" value="UniProtKB-KW"/>
</dbReference>
<dbReference type="Gene3D" id="3.40.50.150">
    <property type="entry name" value="Vaccinia Virus protein VP39"/>
    <property type="match status" value="1"/>
</dbReference>
<dbReference type="CDD" id="cd00315">
    <property type="entry name" value="Cyt_C5_DNA_methylase"/>
    <property type="match status" value="1"/>
</dbReference>
<comment type="similarity">
    <text evidence="7 8">Belongs to the class I-like SAM-binding methyltransferase superfamily. C5-methyltransferase family.</text>
</comment>
<dbReference type="PRINTS" id="PR00105">
    <property type="entry name" value="C5METTRFRASE"/>
</dbReference>
<evidence type="ECO:0000256" key="2">
    <source>
        <dbReference type="ARBA" id="ARBA00022603"/>
    </source>
</evidence>
<dbReference type="SUPFAM" id="SSF53335">
    <property type="entry name" value="S-adenosyl-L-methionine-dependent methyltransferases"/>
    <property type="match status" value="1"/>
</dbReference>
<evidence type="ECO:0000313" key="10">
    <source>
        <dbReference type="Proteomes" id="UP000825483"/>
    </source>
</evidence>
<dbReference type="InterPro" id="IPR001525">
    <property type="entry name" value="C5_MeTfrase"/>
</dbReference>
<dbReference type="EMBL" id="BPUB01000002">
    <property type="protein sequence ID" value="GJG59616.1"/>
    <property type="molecule type" value="Genomic_DNA"/>
</dbReference>
<evidence type="ECO:0000256" key="3">
    <source>
        <dbReference type="ARBA" id="ARBA00022679"/>
    </source>
</evidence>
<comment type="catalytic activity">
    <reaction evidence="6">
        <text>a 2'-deoxycytidine in DNA + S-adenosyl-L-methionine = a 5-methyl-2'-deoxycytidine in DNA + S-adenosyl-L-homocysteine + H(+)</text>
        <dbReference type="Rhea" id="RHEA:13681"/>
        <dbReference type="Rhea" id="RHEA-COMP:11369"/>
        <dbReference type="Rhea" id="RHEA-COMP:11370"/>
        <dbReference type="ChEBI" id="CHEBI:15378"/>
        <dbReference type="ChEBI" id="CHEBI:57856"/>
        <dbReference type="ChEBI" id="CHEBI:59789"/>
        <dbReference type="ChEBI" id="CHEBI:85452"/>
        <dbReference type="ChEBI" id="CHEBI:85454"/>
        <dbReference type="EC" id="2.1.1.37"/>
    </reaction>
</comment>
<reference evidence="9" key="1">
    <citation type="journal article" date="2022" name="Int. J. Syst. Evol. Microbiol.">
        <title>Prevotella lacticifex sp. nov., isolated from the rumen of cows.</title>
        <authorList>
            <person name="Shinkai T."/>
            <person name="Ikeyama N."/>
            <person name="Kumagai M."/>
            <person name="Ohmori H."/>
            <person name="Sakamoto M."/>
            <person name="Ohkuma M."/>
            <person name="Mitsumori M."/>
        </authorList>
    </citation>
    <scope>NUCLEOTIDE SEQUENCE</scope>
    <source>
        <strain evidence="9">R5076</strain>
    </source>
</reference>
<dbReference type="EC" id="2.1.1.37" evidence="1"/>
<dbReference type="AlphaFoldDB" id="A0A9R1CXN1"/>
<dbReference type="NCBIfam" id="TIGR00675">
    <property type="entry name" value="dcm"/>
    <property type="match status" value="1"/>
</dbReference>
<dbReference type="GeneID" id="72466337"/>
<evidence type="ECO:0000256" key="7">
    <source>
        <dbReference type="PROSITE-ProRule" id="PRU01016"/>
    </source>
</evidence>
<dbReference type="RefSeq" id="WP_223925184.1">
    <property type="nucleotide sequence ID" value="NZ_BPTU01000002.1"/>
</dbReference>
<keyword evidence="4 7" id="KW-0949">S-adenosyl-L-methionine</keyword>
<evidence type="ECO:0000256" key="8">
    <source>
        <dbReference type="RuleBase" id="RU000416"/>
    </source>
</evidence>
<protein>
    <recommendedName>
        <fullName evidence="1">DNA (cytosine-5-)-methyltransferase</fullName>
        <ecNumber evidence="1">2.1.1.37</ecNumber>
    </recommendedName>
</protein>
<evidence type="ECO:0000256" key="5">
    <source>
        <dbReference type="ARBA" id="ARBA00022747"/>
    </source>
</evidence>
<proteinExistence type="inferred from homology"/>
<name>A0A9R1CXN1_9BACT</name>
<accession>A0A9R1CXN1</accession>
<dbReference type="PANTHER" id="PTHR10629:SF52">
    <property type="entry name" value="DNA (CYTOSINE-5)-METHYLTRANSFERASE 1"/>
    <property type="match status" value="1"/>
</dbReference>
<dbReference type="Gene3D" id="3.90.120.10">
    <property type="entry name" value="DNA Methylase, subunit A, domain 2"/>
    <property type="match status" value="1"/>
</dbReference>
<dbReference type="GO" id="GO:0044027">
    <property type="term" value="P:negative regulation of gene expression via chromosomal CpG island methylation"/>
    <property type="evidence" value="ECO:0007669"/>
    <property type="project" value="TreeGrafter"/>
</dbReference>
<dbReference type="InterPro" id="IPR050390">
    <property type="entry name" value="C5-Methyltransferase"/>
</dbReference>
<organism evidence="9 10">
    <name type="scientific">Prevotella lacticifex</name>
    <dbReference type="NCBI Taxonomy" id="2854755"/>
    <lineage>
        <taxon>Bacteria</taxon>
        <taxon>Pseudomonadati</taxon>
        <taxon>Bacteroidota</taxon>
        <taxon>Bacteroidia</taxon>
        <taxon>Bacteroidales</taxon>
        <taxon>Prevotellaceae</taxon>
        <taxon>Prevotella</taxon>
    </lineage>
</organism>
<dbReference type="PROSITE" id="PS51257">
    <property type="entry name" value="PROKAR_LIPOPROTEIN"/>
    <property type="match status" value="1"/>
</dbReference>
<comment type="caution">
    <text evidence="9">The sequence shown here is derived from an EMBL/GenBank/DDBJ whole genome shotgun (WGS) entry which is preliminary data.</text>
</comment>
<dbReference type="GO" id="GO:0009307">
    <property type="term" value="P:DNA restriction-modification system"/>
    <property type="evidence" value="ECO:0007669"/>
    <property type="project" value="UniProtKB-KW"/>
</dbReference>
<evidence type="ECO:0000256" key="4">
    <source>
        <dbReference type="ARBA" id="ARBA00022691"/>
    </source>
</evidence>
<keyword evidence="5" id="KW-0680">Restriction system</keyword>
<gene>
    <name evidence="9" type="ORF">PRLR5076_24670</name>
</gene>
<evidence type="ECO:0000256" key="1">
    <source>
        <dbReference type="ARBA" id="ARBA00011975"/>
    </source>
</evidence>
<dbReference type="GO" id="GO:0003677">
    <property type="term" value="F:DNA binding"/>
    <property type="evidence" value="ECO:0007669"/>
    <property type="project" value="TreeGrafter"/>
</dbReference>
<dbReference type="PANTHER" id="PTHR10629">
    <property type="entry name" value="CYTOSINE-SPECIFIC METHYLTRANSFERASE"/>
    <property type="match status" value="1"/>
</dbReference>
<evidence type="ECO:0000313" key="9">
    <source>
        <dbReference type="EMBL" id="GJG59616.1"/>
    </source>
</evidence>
<sequence length="526" mass="60600">MPNKHMNVASLFCGCGGSDLGMVGGFEYLGEKYEKLPFEIVYAADFDKWAVETYNKNFKHKAVCADVTQVDFEKTPDVDIMIGGFPCQSFSTVNPTKDTNDDRANLYKQIVRFLQIKQPKYFICENVKGLMTLQGGSIVNKIIGEFCQCGYRVQFRLLKAVEFGIPQRRERVIIVGIRNDLVYNYEFPTPICTEENGTPLSAVIDKLAIDDKKYYFSQKAVEGVKKAKKNMKRGLWQDLSKPCLTITAHLAKTSMNSRDPILLVDPDKELYRRFTPREAARIQSFPDNFLLNDSEPKSYKQIGNAVPPVFMWYVAKQLEKAIVAQGELSEADIKDFMDKNPESSFCPVKEKKHTQRYKQLDLFELFDMYKDSEIVNNSVVEEPFNDTYGKASYEHENAVLNKNVLISLVKNDNVDQYSNHSAKIYYTGRRFPATIALNKLYYFMPYIKGKGIKDLYLIKVARLGNRKEGQMGENPNDIRLVFEIEFVKPLYSDYQMIDLEIWHTFTDTTIIDLDRKLKHIDMKHVG</sequence>
<keyword evidence="3 7" id="KW-0808">Transferase</keyword>
<dbReference type="PROSITE" id="PS51679">
    <property type="entry name" value="SAM_MT_C5"/>
    <property type="match status" value="1"/>
</dbReference>
<keyword evidence="2 7" id="KW-0489">Methyltransferase</keyword>